<feature type="region of interest" description="Disordered" evidence="3">
    <location>
        <begin position="150"/>
        <end position="212"/>
    </location>
</feature>
<reference evidence="4" key="1">
    <citation type="submission" date="2019-10" db="EMBL/GenBank/DDBJ databases">
        <title>The sequence and de novo assembly of the wild yak genome.</title>
        <authorList>
            <person name="Liu Y."/>
        </authorList>
    </citation>
    <scope>NUCLEOTIDE SEQUENCE [LARGE SCALE GENOMIC DNA]</scope>
    <source>
        <strain evidence="4">WY2019</strain>
    </source>
</reference>
<dbReference type="GO" id="GO:0009306">
    <property type="term" value="P:protein secretion"/>
    <property type="evidence" value="ECO:0007669"/>
    <property type="project" value="TreeGrafter"/>
</dbReference>
<evidence type="ECO:0000313" key="4">
    <source>
        <dbReference type="EMBL" id="MXQ83214.1"/>
    </source>
</evidence>
<keyword evidence="5" id="KW-1185">Reference proteome</keyword>
<feature type="region of interest" description="Disordered" evidence="3">
    <location>
        <begin position="454"/>
        <end position="491"/>
    </location>
</feature>
<keyword evidence="1 2" id="KW-0175">Coiled coil</keyword>
<feature type="region of interest" description="Disordered" evidence="3">
    <location>
        <begin position="242"/>
        <end position="309"/>
    </location>
</feature>
<evidence type="ECO:0000256" key="3">
    <source>
        <dbReference type="SAM" id="MobiDB-lite"/>
    </source>
</evidence>
<dbReference type="EMBL" id="VBQZ03000015">
    <property type="protein sequence ID" value="MXQ83214.1"/>
    <property type="molecule type" value="Genomic_DNA"/>
</dbReference>
<dbReference type="GO" id="GO:0070971">
    <property type="term" value="C:endoplasmic reticulum exit site"/>
    <property type="evidence" value="ECO:0007669"/>
    <property type="project" value="TreeGrafter"/>
</dbReference>
<feature type="compositionally biased region" description="Basic and acidic residues" evidence="3">
    <location>
        <begin position="150"/>
        <end position="168"/>
    </location>
</feature>
<evidence type="ECO:0000313" key="5">
    <source>
        <dbReference type="Proteomes" id="UP000322234"/>
    </source>
</evidence>
<feature type="compositionally biased region" description="Basic and acidic residues" evidence="3">
    <location>
        <begin position="185"/>
        <end position="198"/>
    </location>
</feature>
<evidence type="ECO:0000256" key="1">
    <source>
        <dbReference type="ARBA" id="ARBA00023054"/>
    </source>
</evidence>
<sequence length="491" mass="54710">MEGLLPALGSAFQLMLEHLWGTLLVVSESWTHDSGLPEFPWEILVCAVVLVLLVKRWHNLRSVKSLGKRSSAREEVCGKCSENVGPRAQADEALKPPRVEASSPTLQTLCLSAVNANLSGSSFQDTADFLEKAWSGQSSFLSQVTDGKHAFKASEDGGERPRKKDMRDLNNSVDFPESPEPSDQEIEREKQRVREKEGQGGGPEPSKARKERVLEDRVNRLRFTAKHLLTVFPFPELLGDCGDEGNPDIQPKKEAENSHPPVQGAEGDLKGVPDDADCSVSLPRPEEEQQATARHPRGDQQRREELPGRITSLHIEEASLRCENSQLDSEIQLLKRKLQSLPDLHDSYVMQLHRRLFKKEARCLEAKKKLLNLCRELNSVCQIRNLSKKIAGDMSKELERTAAYHRQEVGLCQERAQESWVAALGMERALSELTRENARLRQLLAQVEFNSQLSPRGLHAPAAPPTAHRGPEGSGEPLGHEPPSARGRVQP</sequence>
<evidence type="ECO:0008006" key="6">
    <source>
        <dbReference type="Google" id="ProtNLM"/>
    </source>
</evidence>
<dbReference type="GO" id="GO:0005789">
    <property type="term" value="C:endoplasmic reticulum membrane"/>
    <property type="evidence" value="ECO:0007669"/>
    <property type="project" value="TreeGrafter"/>
</dbReference>
<evidence type="ECO:0000256" key="2">
    <source>
        <dbReference type="SAM" id="Coils"/>
    </source>
</evidence>
<organism evidence="4 5">
    <name type="scientific">Bos mutus</name>
    <name type="common">wild yak</name>
    <dbReference type="NCBI Taxonomy" id="72004"/>
    <lineage>
        <taxon>Eukaryota</taxon>
        <taxon>Metazoa</taxon>
        <taxon>Chordata</taxon>
        <taxon>Craniata</taxon>
        <taxon>Vertebrata</taxon>
        <taxon>Euteleostomi</taxon>
        <taxon>Mammalia</taxon>
        <taxon>Eutheria</taxon>
        <taxon>Laurasiatheria</taxon>
        <taxon>Artiodactyla</taxon>
        <taxon>Ruminantia</taxon>
        <taxon>Pecora</taxon>
        <taxon>Bovidae</taxon>
        <taxon>Bovinae</taxon>
        <taxon>Bos</taxon>
    </lineage>
</organism>
<dbReference type="InterPro" id="IPR051500">
    <property type="entry name" value="cTAGE_MIA/OTOR"/>
</dbReference>
<dbReference type="PANTHER" id="PTHR23158">
    <property type="entry name" value="MELANOMA INHIBITORY ACTIVITY-RELATED"/>
    <property type="match status" value="1"/>
</dbReference>
<protein>
    <recommendedName>
        <fullName evidence="6">Cutaneous T-cell lymphoma-associated antigen 5</fullName>
    </recommendedName>
</protein>
<proteinExistence type="predicted"/>
<dbReference type="AlphaFoldDB" id="A0A6B0R5V9"/>
<comment type="caution">
    <text evidence="4">The sequence shown here is derived from an EMBL/GenBank/DDBJ whole genome shotgun (WGS) entry which is preliminary data.</text>
</comment>
<feature type="compositionally biased region" description="Basic and acidic residues" evidence="3">
    <location>
        <begin position="296"/>
        <end position="307"/>
    </location>
</feature>
<feature type="coiled-coil region" evidence="2">
    <location>
        <begin position="423"/>
        <end position="450"/>
    </location>
</feature>
<dbReference type="GO" id="GO:0006888">
    <property type="term" value="P:endoplasmic reticulum to Golgi vesicle-mediated transport"/>
    <property type="evidence" value="ECO:0007669"/>
    <property type="project" value="TreeGrafter"/>
</dbReference>
<dbReference type="PANTHER" id="PTHR23158:SF59">
    <property type="match status" value="1"/>
</dbReference>
<name>A0A6B0R5V9_9CETA</name>
<dbReference type="GO" id="GO:0035459">
    <property type="term" value="P:vesicle cargo loading"/>
    <property type="evidence" value="ECO:0007669"/>
    <property type="project" value="TreeGrafter"/>
</dbReference>
<accession>A0A6B0R5V9</accession>
<dbReference type="Proteomes" id="UP000322234">
    <property type="component" value="Unassembled WGS sequence"/>
</dbReference>
<gene>
    <name evidence="4" type="ORF">E5288_WYG018824</name>
</gene>